<proteinExistence type="predicted"/>
<gene>
    <name evidence="15" type="ORF">GB882_13130</name>
</gene>
<feature type="non-terminal residue" evidence="15">
    <location>
        <position position="1"/>
    </location>
</feature>
<evidence type="ECO:0000256" key="10">
    <source>
        <dbReference type="ARBA" id="ARBA00023136"/>
    </source>
</evidence>
<feature type="transmembrane region" description="Helical" evidence="12">
    <location>
        <begin position="377"/>
        <end position="402"/>
    </location>
</feature>
<reference evidence="15 16" key="1">
    <citation type="submission" date="2019-10" db="EMBL/GenBank/DDBJ databases">
        <title>Georgenia wutianyii sp. nov. and Georgenia yuyongxinii sp. nov. isolated from plateau pika (Ochotona curzoniae) in the Qinghai-Tibet plateau of China.</title>
        <authorList>
            <person name="Tian Z."/>
        </authorList>
    </citation>
    <scope>NUCLEOTIDE SEQUENCE [LARGE SCALE GENOMIC DNA]</scope>
    <source>
        <strain evidence="15 16">JCM 15130</strain>
    </source>
</reference>
<comment type="caution">
    <text evidence="15">The sequence shown here is derived from an EMBL/GenBank/DDBJ whole genome shotgun (WGS) entry which is preliminary data.</text>
</comment>
<feature type="transmembrane region" description="Helical" evidence="12">
    <location>
        <begin position="494"/>
        <end position="519"/>
    </location>
</feature>
<feature type="transmembrane region" description="Helical" evidence="12">
    <location>
        <begin position="6"/>
        <end position="24"/>
    </location>
</feature>
<dbReference type="Pfam" id="PF07238">
    <property type="entry name" value="PilZ"/>
    <property type="match status" value="1"/>
</dbReference>
<name>A0A7J9UYB4_9MICO</name>
<evidence type="ECO:0000313" key="16">
    <source>
        <dbReference type="Proteomes" id="UP000429644"/>
    </source>
</evidence>
<dbReference type="InterPro" id="IPR050321">
    <property type="entry name" value="Glycosyltr_2/OpgH_subfam"/>
</dbReference>
<keyword evidence="10 12" id="KW-0472">Membrane</keyword>
<keyword evidence="8" id="KW-0135">Cellulose biosynthesis</keyword>
<feature type="transmembrane region" description="Helical" evidence="12">
    <location>
        <begin position="36"/>
        <end position="53"/>
    </location>
</feature>
<dbReference type="PANTHER" id="PTHR43867">
    <property type="entry name" value="CELLULOSE SYNTHASE CATALYTIC SUBUNIT A [UDP-FORMING]"/>
    <property type="match status" value="1"/>
</dbReference>
<keyword evidence="5" id="KW-0328">Glycosyltransferase</keyword>
<dbReference type="InterPro" id="IPR009875">
    <property type="entry name" value="PilZ_domain"/>
</dbReference>
<dbReference type="InterPro" id="IPR001173">
    <property type="entry name" value="Glyco_trans_2-like"/>
</dbReference>
<evidence type="ECO:0000259" key="14">
    <source>
        <dbReference type="Pfam" id="PF13632"/>
    </source>
</evidence>
<evidence type="ECO:0000256" key="12">
    <source>
        <dbReference type="SAM" id="Phobius"/>
    </source>
</evidence>
<evidence type="ECO:0000256" key="1">
    <source>
        <dbReference type="ARBA" id="ARBA00004429"/>
    </source>
</evidence>
<dbReference type="Proteomes" id="UP000429644">
    <property type="component" value="Unassembled WGS sequence"/>
</dbReference>
<keyword evidence="6 15" id="KW-0808">Transferase</keyword>
<comment type="catalytic activity">
    <reaction evidence="11">
        <text>[(1-&gt;4)-beta-D-glucosyl](n) + UDP-alpha-D-glucose = [(1-&gt;4)-beta-D-glucosyl](n+1) + UDP + H(+)</text>
        <dbReference type="Rhea" id="RHEA:19929"/>
        <dbReference type="Rhea" id="RHEA-COMP:10033"/>
        <dbReference type="Rhea" id="RHEA-COMP:10034"/>
        <dbReference type="ChEBI" id="CHEBI:15378"/>
        <dbReference type="ChEBI" id="CHEBI:18246"/>
        <dbReference type="ChEBI" id="CHEBI:58223"/>
        <dbReference type="ChEBI" id="CHEBI:58885"/>
        <dbReference type="EC" id="2.4.1.12"/>
    </reaction>
</comment>
<protein>
    <recommendedName>
        <fullName evidence="2">cellulose synthase (UDP-forming)</fullName>
        <ecNumber evidence="2">2.4.1.12</ecNumber>
    </recommendedName>
</protein>
<evidence type="ECO:0000256" key="11">
    <source>
        <dbReference type="ARBA" id="ARBA00048682"/>
    </source>
</evidence>
<dbReference type="Pfam" id="PF13632">
    <property type="entry name" value="Glyco_trans_2_3"/>
    <property type="match status" value="1"/>
</dbReference>
<keyword evidence="9 12" id="KW-1133">Transmembrane helix</keyword>
<feature type="domain" description="PilZ" evidence="13">
    <location>
        <begin position="698"/>
        <end position="771"/>
    </location>
</feature>
<accession>A0A7J9UYB4</accession>
<evidence type="ECO:0000256" key="7">
    <source>
        <dbReference type="ARBA" id="ARBA00022692"/>
    </source>
</evidence>
<feature type="transmembrane region" description="Helical" evidence="12">
    <location>
        <begin position="467"/>
        <end position="488"/>
    </location>
</feature>
<dbReference type="InterPro" id="IPR003919">
    <property type="entry name" value="Cell_synth_A"/>
</dbReference>
<feature type="transmembrane region" description="Helical" evidence="12">
    <location>
        <begin position="65"/>
        <end position="89"/>
    </location>
</feature>
<evidence type="ECO:0000256" key="2">
    <source>
        <dbReference type="ARBA" id="ARBA00012539"/>
    </source>
</evidence>
<comment type="subcellular location">
    <subcellularLocation>
        <location evidence="1">Cell inner membrane</location>
        <topology evidence="1">Multi-pass membrane protein</topology>
    </subcellularLocation>
</comment>
<evidence type="ECO:0000256" key="3">
    <source>
        <dbReference type="ARBA" id="ARBA00022475"/>
    </source>
</evidence>
<evidence type="ECO:0000256" key="4">
    <source>
        <dbReference type="ARBA" id="ARBA00022519"/>
    </source>
</evidence>
<dbReference type="Gene3D" id="3.90.550.10">
    <property type="entry name" value="Spore Coat Polysaccharide Biosynthesis Protein SpsA, Chain A"/>
    <property type="match status" value="1"/>
</dbReference>
<dbReference type="InterPro" id="IPR029044">
    <property type="entry name" value="Nucleotide-diphossugar_trans"/>
</dbReference>
<dbReference type="EC" id="2.4.1.12" evidence="2"/>
<dbReference type="SUPFAM" id="SSF141371">
    <property type="entry name" value="PilZ domain-like"/>
    <property type="match status" value="1"/>
</dbReference>
<sequence length="780" mass="85449">VDLGTWGLVYSATVVLIVGTVWLVQRGRPGFGRRTGIVVPLVAAGVYLTWRVLFTIPRDTAWDTALGILLVAVELIGFAQAVAFAAVTWEPAAAAPVPLSALDRLPSVDIFIATYDEPVGTLRTTVAAAAGVRYPGRVTVYLCDDGGRAEVRDLAETFGARYLARTDHAHAKAGNLNHALAHSDGEIVVTLDADMAPRAEFLERTVGQFRDRQLGFVQAPQAFYNEDPFQFNLFSGKALPNEQDFFMRTLQAGKARFNAVMYVGSNALFRRTALEDIGGFATGVLTEDMATGMVLQAAKYRAAFVPDVIAAGLAPESFPDLLKQRDRWSRGNIQSARRWNPLTLRGLTPMQRWLYADGVVYWFFGLFKLVYLLTPLAYLVLGVSAVHASLTTLAVFWLPYFVSSMLSFSMVSDGRRSFVWSHVYEIAMAPAIAVATLSELVGLRVRTFAVTPKGAVRRQRTFDWRVVWPHLALIALSLYGLVHVTVFAPERYGTTALVISVFWTLYNLAGLVMAVLLCVERPRLRGAERTRVDHPMTALFPDLPAVPGRLVDLSVTGARFVLPWSGSFGPERFLDAPRRPETVDIPGIGTIRGQSRWVADVAGAMMVGFEFSGLDPARTVALVRTITASPGWVRDDHEDRAGMGGAAARALSGTLRGATESRRAEVRVDTRATARLHPLVARPSAPSAAHDRSGRHADLSAMPTFVREQRAYVGIVEEVSFGGCRVLTDQRLEPGALFSVSIEGHLHTAEVAQVRWARRRLKGYVAGLQFGRSEARVEAR</sequence>
<dbReference type="PRINTS" id="PR01439">
    <property type="entry name" value="CELLSNTHASEA"/>
</dbReference>
<dbReference type="GO" id="GO:0016759">
    <property type="term" value="F:cellulose synthase activity"/>
    <property type="evidence" value="ECO:0007669"/>
    <property type="project" value="InterPro"/>
</dbReference>
<keyword evidence="7 12" id="KW-0812">Transmembrane</keyword>
<feature type="domain" description="Glycosyltransferase 2-like" evidence="14">
    <location>
        <begin position="187"/>
        <end position="397"/>
    </location>
</feature>
<keyword evidence="4" id="KW-0997">Cell inner membrane</keyword>
<evidence type="ECO:0000256" key="5">
    <source>
        <dbReference type="ARBA" id="ARBA00022676"/>
    </source>
</evidence>
<dbReference type="GO" id="GO:0005886">
    <property type="term" value="C:plasma membrane"/>
    <property type="evidence" value="ECO:0007669"/>
    <property type="project" value="UniProtKB-SubCell"/>
</dbReference>
<keyword evidence="3" id="KW-1003">Cell membrane</keyword>
<evidence type="ECO:0000256" key="6">
    <source>
        <dbReference type="ARBA" id="ARBA00022679"/>
    </source>
</evidence>
<evidence type="ECO:0000256" key="9">
    <source>
        <dbReference type="ARBA" id="ARBA00022989"/>
    </source>
</evidence>
<dbReference type="GO" id="GO:0035438">
    <property type="term" value="F:cyclic-di-GMP binding"/>
    <property type="evidence" value="ECO:0007669"/>
    <property type="project" value="InterPro"/>
</dbReference>
<keyword evidence="16" id="KW-1185">Reference proteome</keyword>
<evidence type="ECO:0000313" key="15">
    <source>
        <dbReference type="EMBL" id="MPV89615.1"/>
    </source>
</evidence>
<evidence type="ECO:0000259" key="13">
    <source>
        <dbReference type="Pfam" id="PF07238"/>
    </source>
</evidence>
<organism evidence="15 16">
    <name type="scientific">Georgenia ruanii</name>
    <dbReference type="NCBI Taxonomy" id="348442"/>
    <lineage>
        <taxon>Bacteria</taxon>
        <taxon>Bacillati</taxon>
        <taxon>Actinomycetota</taxon>
        <taxon>Actinomycetes</taxon>
        <taxon>Micrococcales</taxon>
        <taxon>Bogoriellaceae</taxon>
        <taxon>Georgenia</taxon>
    </lineage>
</organism>
<dbReference type="CDD" id="cd06421">
    <property type="entry name" value="CESA_CelA_like"/>
    <property type="match status" value="1"/>
</dbReference>
<dbReference type="GO" id="GO:0012505">
    <property type="term" value="C:endomembrane system"/>
    <property type="evidence" value="ECO:0007669"/>
    <property type="project" value="UniProtKB-SubCell"/>
</dbReference>
<dbReference type="AlphaFoldDB" id="A0A7J9UYB4"/>
<dbReference type="EMBL" id="WHPD01002832">
    <property type="protein sequence ID" value="MPV89615.1"/>
    <property type="molecule type" value="Genomic_DNA"/>
</dbReference>
<evidence type="ECO:0000256" key="8">
    <source>
        <dbReference type="ARBA" id="ARBA00022916"/>
    </source>
</evidence>
<dbReference type="PANTHER" id="PTHR43867:SF2">
    <property type="entry name" value="CELLULOSE SYNTHASE CATALYTIC SUBUNIT A [UDP-FORMING]"/>
    <property type="match status" value="1"/>
</dbReference>
<dbReference type="SUPFAM" id="SSF53448">
    <property type="entry name" value="Nucleotide-diphospho-sugar transferases"/>
    <property type="match status" value="1"/>
</dbReference>
<feature type="transmembrane region" description="Helical" evidence="12">
    <location>
        <begin position="353"/>
        <end position="371"/>
    </location>
</feature>
<dbReference type="GO" id="GO:0006011">
    <property type="term" value="P:UDP-alpha-D-glucose metabolic process"/>
    <property type="evidence" value="ECO:0007669"/>
    <property type="project" value="InterPro"/>
</dbReference>